<feature type="compositionally biased region" description="Polar residues" evidence="1">
    <location>
        <begin position="495"/>
        <end position="504"/>
    </location>
</feature>
<dbReference type="EMBL" id="JALLPJ020000909">
    <property type="protein sequence ID" value="KAL3780011.1"/>
    <property type="molecule type" value="Genomic_DNA"/>
</dbReference>
<sequence length="971" mass="106634">MPHSKRRRHEIASWWLSALPDMQPPPTNNSDTAEKEKDVKIAGRGHHAQQGRTVSSLKEGENWLTVDAGQVQVGGSEPKIAITRGPTKHAKSDALQGAMRTEEQQPEHDDNNIDAAQLPMLCIDVDNTSKCVAVKDIRDEVDPESQLEFFLVRRKRARCSQSDNNDHAPNSKMSKLEGSTCESDEMSSSGYTTDDEKEDAEDLHETTASNKINGQHNYTESLPKESDVDSEGSPLYEHPEPLPSRQLRILRDGDRLITRYTPKTTAPNSPSPRIAKLEYIYARTKKRQHKEHYRMKAVETTPAGKPRLLSVKSDVKSKFKTNDTSAAEAPSDDDDDISIKATKDHHMAGKDWSAVDDNAAEAKKENNHSQGGADDEDDGMEEYSYLTGEIVMKDQDYVSALTGDEGPILPNPNSNAREENGFSENDAATASAVVVGANDNRATANNHRSSSPGRCKKEKEVSFDAKFSPRKTSSPKGKGEGPGFEVLEERKCANSHEQVFSTANTKEEEDEEELSMEEELLRQPSEKDDNNDDLTDDISQTQPLPEGFFVDDNPDDDSHPSLSGVEEAAKEDDDSSTTCAEDQKLPTQVEVASLKKGEVRFSQLTPNSKRSKKDDDSEDEAFHAETQFESPALRVHESEEEEYFAETQFAPPAAVFYVRQQEAHGDSKERSSEEAESMEVPILPGVQNVSNNATDAQPNPVDGAEQEQSEVHGAGANKNLAAEESECPKPTKQSLAKESQSSKTSPKRSNYFLPTPHRSGSPKRSAYENAGLLSDNAIHRIQNGAMMTGSVGGANLGMTNFRGGTDRDLLTSIALQSTPNLPEAAMSHKSSEETTVVNDKGAKDFTSNTARKSRAGGHLNSSDMNTNQNGSAKRLTGNDNKSPIRNPSIPCEVFVATPVKDRRSSRSANKRSRRSLATPSSDAKEEIRIMFTGIDVTSKQKKMIQSIGAELVDTLEKAHTVTRKFTCDISV</sequence>
<evidence type="ECO:0008006" key="4">
    <source>
        <dbReference type="Google" id="ProtNLM"/>
    </source>
</evidence>
<feature type="region of interest" description="Disordered" evidence="1">
    <location>
        <begin position="16"/>
        <end position="35"/>
    </location>
</feature>
<feature type="compositionally biased region" description="Polar residues" evidence="1">
    <location>
        <begin position="687"/>
        <end position="697"/>
    </location>
</feature>
<comment type="caution">
    <text evidence="2">The sequence shown here is derived from an EMBL/GenBank/DDBJ whole genome shotgun (WGS) entry which is preliminary data.</text>
</comment>
<evidence type="ECO:0000256" key="1">
    <source>
        <dbReference type="SAM" id="MobiDB-lite"/>
    </source>
</evidence>
<feature type="region of interest" description="Disordered" evidence="1">
    <location>
        <begin position="75"/>
        <end position="110"/>
    </location>
</feature>
<keyword evidence="3" id="KW-1185">Reference proteome</keyword>
<feature type="compositionally biased region" description="Polar residues" evidence="1">
    <location>
        <begin position="859"/>
        <end position="885"/>
    </location>
</feature>
<feature type="compositionally biased region" description="Basic and acidic residues" evidence="1">
    <location>
        <begin position="100"/>
        <end position="110"/>
    </location>
</feature>
<organism evidence="2 3">
    <name type="scientific">Cyclotella atomus</name>
    <dbReference type="NCBI Taxonomy" id="382360"/>
    <lineage>
        <taxon>Eukaryota</taxon>
        <taxon>Sar</taxon>
        <taxon>Stramenopiles</taxon>
        <taxon>Ochrophyta</taxon>
        <taxon>Bacillariophyta</taxon>
        <taxon>Coscinodiscophyceae</taxon>
        <taxon>Thalassiosirophycidae</taxon>
        <taxon>Stephanodiscales</taxon>
        <taxon>Stephanodiscaceae</taxon>
        <taxon>Cyclotella</taxon>
    </lineage>
</organism>
<feature type="compositionally biased region" description="Acidic residues" evidence="1">
    <location>
        <begin position="193"/>
        <end position="202"/>
    </location>
</feature>
<proteinExistence type="predicted"/>
<feature type="compositionally biased region" description="Polar residues" evidence="1">
    <location>
        <begin position="731"/>
        <end position="748"/>
    </location>
</feature>
<accession>A0ABD3NX35</accession>
<feature type="region of interest" description="Disordered" evidence="1">
    <location>
        <begin position="285"/>
        <end position="387"/>
    </location>
</feature>
<feature type="region of interest" description="Disordered" evidence="1">
    <location>
        <begin position="158"/>
        <end position="245"/>
    </location>
</feature>
<dbReference type="Proteomes" id="UP001530400">
    <property type="component" value="Unassembled WGS sequence"/>
</dbReference>
<feature type="compositionally biased region" description="Acidic residues" evidence="1">
    <location>
        <begin position="507"/>
        <end position="518"/>
    </location>
</feature>
<feature type="region of interest" description="Disordered" evidence="1">
    <location>
        <begin position="401"/>
        <end position="767"/>
    </location>
</feature>
<gene>
    <name evidence="2" type="ORF">ACHAWO_001213</name>
</gene>
<feature type="compositionally biased region" description="Basic and acidic residues" evidence="1">
    <location>
        <begin position="519"/>
        <end position="528"/>
    </location>
</feature>
<feature type="compositionally biased region" description="Basic residues" evidence="1">
    <location>
        <begin position="285"/>
        <end position="295"/>
    </location>
</feature>
<dbReference type="AlphaFoldDB" id="A0ABD3NX35"/>
<protein>
    <recommendedName>
        <fullName evidence="4">BRCT domain-containing protein</fullName>
    </recommendedName>
</protein>
<feature type="compositionally biased region" description="Basic and acidic residues" evidence="1">
    <location>
        <begin position="337"/>
        <end position="349"/>
    </location>
</feature>
<feature type="compositionally biased region" description="Polar residues" evidence="1">
    <location>
        <begin position="159"/>
        <end position="173"/>
    </location>
</feature>
<evidence type="ECO:0000313" key="2">
    <source>
        <dbReference type="EMBL" id="KAL3780011.1"/>
    </source>
</evidence>
<feature type="compositionally biased region" description="Basic residues" evidence="1">
    <location>
        <begin position="905"/>
        <end position="914"/>
    </location>
</feature>
<name>A0ABD3NX35_9STRA</name>
<reference evidence="2 3" key="1">
    <citation type="submission" date="2024-10" db="EMBL/GenBank/DDBJ databases">
        <title>Updated reference genomes for cyclostephanoid diatoms.</title>
        <authorList>
            <person name="Roberts W.R."/>
            <person name="Alverson A.J."/>
        </authorList>
    </citation>
    <scope>NUCLEOTIDE SEQUENCE [LARGE SCALE GENOMIC DNA]</scope>
    <source>
        <strain evidence="2 3">AJA010-31</strain>
    </source>
</reference>
<evidence type="ECO:0000313" key="3">
    <source>
        <dbReference type="Proteomes" id="UP001530400"/>
    </source>
</evidence>
<feature type="compositionally biased region" description="Basic and acidic residues" evidence="1">
    <location>
        <begin position="612"/>
        <end position="623"/>
    </location>
</feature>
<feature type="compositionally biased region" description="Basic and acidic residues" evidence="1">
    <location>
        <begin position="661"/>
        <end position="673"/>
    </location>
</feature>
<feature type="compositionally biased region" description="Polar residues" evidence="1">
    <location>
        <begin position="440"/>
        <end position="452"/>
    </location>
</feature>
<feature type="compositionally biased region" description="Polar residues" evidence="1">
    <location>
        <begin position="206"/>
        <end position="220"/>
    </location>
</feature>
<feature type="region of interest" description="Disordered" evidence="1">
    <location>
        <begin position="820"/>
        <end position="922"/>
    </location>
</feature>